<accession>A0A5R8QAB5</accession>
<evidence type="ECO:0000259" key="1">
    <source>
        <dbReference type="Pfam" id="PF08818"/>
    </source>
</evidence>
<evidence type="ECO:0000313" key="3">
    <source>
        <dbReference type="Proteomes" id="UP000306912"/>
    </source>
</evidence>
<dbReference type="OrthoDB" id="115213at2"/>
<evidence type="ECO:0000313" key="2">
    <source>
        <dbReference type="EMBL" id="TLG72531.1"/>
    </source>
</evidence>
<organism evidence="2 3">
    <name type="scientific">Culicoidibacter larvae</name>
    <dbReference type="NCBI Taxonomy" id="2579976"/>
    <lineage>
        <taxon>Bacteria</taxon>
        <taxon>Bacillati</taxon>
        <taxon>Bacillota</taxon>
        <taxon>Culicoidibacteria</taxon>
        <taxon>Culicoidibacterales</taxon>
        <taxon>Culicoidibacteraceae</taxon>
        <taxon>Culicoidibacter</taxon>
    </lineage>
</organism>
<reference evidence="2 3" key="1">
    <citation type="submission" date="2019-05" db="EMBL/GenBank/DDBJ databases">
        <title>Culicoidintestinum kansasii gen. nov., sp. nov. from the gastrointestinal tract of the biting midge, Culicoides sonorensis.</title>
        <authorList>
            <person name="Neupane S."/>
            <person name="Ghosh A."/>
            <person name="Gunther S."/>
            <person name="Martin K."/>
            <person name="Zurek L."/>
        </authorList>
    </citation>
    <scope>NUCLEOTIDE SEQUENCE [LARGE SCALE GENOMIC DNA]</scope>
    <source>
        <strain evidence="2 3">CS-1</strain>
    </source>
</reference>
<gene>
    <name evidence="2" type="ORF">FEZ08_09085</name>
</gene>
<feature type="domain" description="YdhG-like" evidence="1">
    <location>
        <begin position="20"/>
        <end position="110"/>
    </location>
</feature>
<protein>
    <recommendedName>
        <fullName evidence="1">YdhG-like domain-containing protein</fullName>
    </recommendedName>
</protein>
<dbReference type="SUPFAM" id="SSF159888">
    <property type="entry name" value="YdhG-like"/>
    <property type="match status" value="1"/>
</dbReference>
<dbReference type="RefSeq" id="WP_138191583.1">
    <property type="nucleotide sequence ID" value="NZ_VBWP01000008.1"/>
</dbReference>
<dbReference type="Gene3D" id="3.90.1150.200">
    <property type="match status" value="1"/>
</dbReference>
<sequence>MMKTEFKSVDQYIENCPPEQQAVLREVRKIIHDTIPEAQEKISYDMPTFELFGGNVIHFAANKAHLGIYPGAAAIVAFAEKLSVYKTTKGAIQIPYTEPLPKQLIEEITEFCAHEREEKYKNKKR</sequence>
<dbReference type="EMBL" id="VBWP01000008">
    <property type="protein sequence ID" value="TLG72531.1"/>
    <property type="molecule type" value="Genomic_DNA"/>
</dbReference>
<comment type="caution">
    <text evidence="2">The sequence shown here is derived from an EMBL/GenBank/DDBJ whole genome shotgun (WGS) entry which is preliminary data.</text>
</comment>
<name>A0A5R8QAB5_9FIRM</name>
<dbReference type="Proteomes" id="UP000306912">
    <property type="component" value="Unassembled WGS sequence"/>
</dbReference>
<keyword evidence="3" id="KW-1185">Reference proteome</keyword>
<dbReference type="InterPro" id="IPR014922">
    <property type="entry name" value="YdhG-like"/>
</dbReference>
<proteinExistence type="predicted"/>
<dbReference type="Pfam" id="PF08818">
    <property type="entry name" value="DUF1801"/>
    <property type="match status" value="1"/>
</dbReference>
<dbReference type="AlphaFoldDB" id="A0A5R8QAB5"/>
<dbReference type="InParanoid" id="A0A5R8QAB5"/>